<dbReference type="Proteomes" id="UP000317716">
    <property type="component" value="Unassembled WGS sequence"/>
</dbReference>
<sequence>TDLRDDKLGAKIRDAELLKVPYMLVVGPREAEAGTVSPRKKGVGQLETVTRQAFLERVQKEARERA</sequence>
<feature type="non-terminal residue" evidence="3">
    <location>
        <position position="1"/>
    </location>
</feature>
<organism evidence="3 4">
    <name type="scientific">Eiseniibacteriota bacterium</name>
    <dbReference type="NCBI Taxonomy" id="2212470"/>
    <lineage>
        <taxon>Bacteria</taxon>
        <taxon>Candidatus Eiseniibacteriota</taxon>
    </lineage>
</organism>
<dbReference type="AlphaFoldDB" id="A0A538STW0"/>
<evidence type="ECO:0000259" key="2">
    <source>
        <dbReference type="Pfam" id="PF03129"/>
    </source>
</evidence>
<accession>A0A538STW0</accession>
<reference evidence="3 4" key="1">
    <citation type="journal article" date="2019" name="Nat. Microbiol.">
        <title>Mediterranean grassland soil C-N compound turnover is dependent on rainfall and depth, and is mediated by genomically divergent microorganisms.</title>
        <authorList>
            <person name="Diamond S."/>
            <person name="Andeer P.F."/>
            <person name="Li Z."/>
            <person name="Crits-Christoph A."/>
            <person name="Burstein D."/>
            <person name="Anantharaman K."/>
            <person name="Lane K.R."/>
            <person name="Thomas B.C."/>
            <person name="Pan C."/>
            <person name="Northen T.R."/>
            <person name="Banfield J.F."/>
        </authorList>
    </citation>
    <scope>NUCLEOTIDE SEQUENCE [LARGE SCALE GENOMIC DNA]</scope>
    <source>
        <strain evidence="3">WS_2</strain>
    </source>
</reference>
<evidence type="ECO:0000313" key="4">
    <source>
        <dbReference type="Proteomes" id="UP000317716"/>
    </source>
</evidence>
<name>A0A538STW0_UNCEI</name>
<dbReference type="GO" id="GO:0006418">
    <property type="term" value="P:tRNA aminoacylation for protein translation"/>
    <property type="evidence" value="ECO:0007669"/>
    <property type="project" value="UniProtKB-ARBA"/>
</dbReference>
<proteinExistence type="predicted"/>
<protein>
    <submittedName>
        <fullName evidence="3">Threonine--tRNA ligase</fullName>
    </submittedName>
</protein>
<dbReference type="Gene3D" id="3.40.50.800">
    <property type="entry name" value="Anticodon-binding domain"/>
    <property type="match status" value="1"/>
</dbReference>
<dbReference type="GO" id="GO:0004812">
    <property type="term" value="F:aminoacyl-tRNA ligase activity"/>
    <property type="evidence" value="ECO:0007669"/>
    <property type="project" value="UniProtKB-KW"/>
</dbReference>
<dbReference type="InterPro" id="IPR004154">
    <property type="entry name" value="Anticodon-bd"/>
</dbReference>
<evidence type="ECO:0000313" key="3">
    <source>
        <dbReference type="EMBL" id="TMQ54805.1"/>
    </source>
</evidence>
<comment type="caution">
    <text evidence="3">The sequence shown here is derived from an EMBL/GenBank/DDBJ whole genome shotgun (WGS) entry which is preliminary data.</text>
</comment>
<keyword evidence="3" id="KW-0436">Ligase</keyword>
<dbReference type="InterPro" id="IPR036621">
    <property type="entry name" value="Anticodon-bd_dom_sf"/>
</dbReference>
<gene>
    <name evidence="3" type="ORF">E6K72_07305</name>
</gene>
<evidence type="ECO:0000256" key="1">
    <source>
        <dbReference type="ARBA" id="ARBA00023146"/>
    </source>
</evidence>
<dbReference type="SUPFAM" id="SSF52954">
    <property type="entry name" value="Class II aaRS ABD-related"/>
    <property type="match status" value="1"/>
</dbReference>
<dbReference type="EMBL" id="VBOS01000246">
    <property type="protein sequence ID" value="TMQ54805.1"/>
    <property type="molecule type" value="Genomic_DNA"/>
</dbReference>
<feature type="domain" description="Anticodon-binding" evidence="2">
    <location>
        <begin position="2"/>
        <end position="60"/>
    </location>
</feature>
<dbReference type="Pfam" id="PF03129">
    <property type="entry name" value="HGTP_anticodon"/>
    <property type="match status" value="1"/>
</dbReference>
<keyword evidence="1" id="KW-0030">Aminoacyl-tRNA synthetase</keyword>